<accession>A0A165I3H5</accession>
<keyword evidence="1" id="KW-0479">Metal-binding</keyword>
<protein>
    <recommendedName>
        <fullName evidence="3">C2H2-type domain-containing protein</fullName>
    </recommendedName>
</protein>
<evidence type="ECO:0000259" key="3">
    <source>
        <dbReference type="PROSITE" id="PS50157"/>
    </source>
</evidence>
<dbReference type="SUPFAM" id="SSF57667">
    <property type="entry name" value="beta-beta-alpha zinc fingers"/>
    <property type="match status" value="2"/>
</dbReference>
<dbReference type="InterPro" id="IPR013087">
    <property type="entry name" value="Znf_C2H2_type"/>
</dbReference>
<gene>
    <name evidence="4" type="ORF">LAESUDRAFT_639211</name>
</gene>
<name>A0A165I3H5_9APHY</name>
<evidence type="ECO:0000256" key="2">
    <source>
        <dbReference type="SAM" id="MobiDB-lite"/>
    </source>
</evidence>
<dbReference type="Proteomes" id="UP000076871">
    <property type="component" value="Unassembled WGS sequence"/>
</dbReference>
<feature type="domain" description="C2H2-type" evidence="3">
    <location>
        <begin position="355"/>
        <end position="385"/>
    </location>
</feature>
<proteinExistence type="predicted"/>
<dbReference type="RefSeq" id="XP_040770056.1">
    <property type="nucleotide sequence ID" value="XM_040903529.1"/>
</dbReference>
<dbReference type="STRING" id="1314785.A0A165I3H5"/>
<dbReference type="GeneID" id="63820560"/>
<feature type="domain" description="C2H2-type" evidence="3">
    <location>
        <begin position="327"/>
        <end position="354"/>
    </location>
</feature>
<dbReference type="AlphaFoldDB" id="A0A165I3H5"/>
<dbReference type="PANTHER" id="PTHR46179:SF20">
    <property type="entry name" value="TRANSCRIPTION FACTOR 3A PROTEIN-RELATED"/>
    <property type="match status" value="1"/>
</dbReference>
<feature type="region of interest" description="Disordered" evidence="2">
    <location>
        <begin position="20"/>
        <end position="52"/>
    </location>
</feature>
<keyword evidence="1" id="KW-0863">Zinc-finger</keyword>
<evidence type="ECO:0000256" key="1">
    <source>
        <dbReference type="PROSITE-ProRule" id="PRU00042"/>
    </source>
</evidence>
<organism evidence="4 5">
    <name type="scientific">Laetiporus sulphureus 93-53</name>
    <dbReference type="NCBI Taxonomy" id="1314785"/>
    <lineage>
        <taxon>Eukaryota</taxon>
        <taxon>Fungi</taxon>
        <taxon>Dikarya</taxon>
        <taxon>Basidiomycota</taxon>
        <taxon>Agaricomycotina</taxon>
        <taxon>Agaricomycetes</taxon>
        <taxon>Polyporales</taxon>
        <taxon>Laetiporus</taxon>
    </lineage>
</organism>
<dbReference type="PROSITE" id="PS00028">
    <property type="entry name" value="ZINC_FINGER_C2H2_1"/>
    <property type="match status" value="1"/>
</dbReference>
<dbReference type="GO" id="GO:0005634">
    <property type="term" value="C:nucleus"/>
    <property type="evidence" value="ECO:0007669"/>
    <property type="project" value="TreeGrafter"/>
</dbReference>
<keyword evidence="1" id="KW-0862">Zinc</keyword>
<feature type="domain" description="C2H2-type" evidence="3">
    <location>
        <begin position="297"/>
        <end position="326"/>
    </location>
</feature>
<dbReference type="PROSITE" id="PS50157">
    <property type="entry name" value="ZINC_FINGER_C2H2_2"/>
    <property type="match status" value="3"/>
</dbReference>
<dbReference type="SMART" id="SM00355">
    <property type="entry name" value="ZnF_C2H2"/>
    <property type="match status" value="3"/>
</dbReference>
<dbReference type="GO" id="GO:0008270">
    <property type="term" value="F:zinc ion binding"/>
    <property type="evidence" value="ECO:0007669"/>
    <property type="project" value="UniProtKB-KW"/>
</dbReference>
<dbReference type="EMBL" id="KV427605">
    <property type="protein sequence ID" value="KZT12546.1"/>
    <property type="molecule type" value="Genomic_DNA"/>
</dbReference>
<keyword evidence="5" id="KW-1185">Reference proteome</keyword>
<dbReference type="InParanoid" id="A0A165I3H5"/>
<dbReference type="PANTHER" id="PTHR46179">
    <property type="entry name" value="ZINC FINGER PROTEIN"/>
    <property type="match status" value="1"/>
</dbReference>
<dbReference type="InterPro" id="IPR051061">
    <property type="entry name" value="Zinc_finger_trans_reg"/>
</dbReference>
<evidence type="ECO:0000313" key="5">
    <source>
        <dbReference type="Proteomes" id="UP000076871"/>
    </source>
</evidence>
<dbReference type="InterPro" id="IPR036236">
    <property type="entry name" value="Znf_C2H2_sf"/>
</dbReference>
<reference evidence="4 5" key="1">
    <citation type="journal article" date="2016" name="Mol. Biol. Evol.">
        <title>Comparative Genomics of Early-Diverging Mushroom-Forming Fungi Provides Insights into the Origins of Lignocellulose Decay Capabilities.</title>
        <authorList>
            <person name="Nagy L.G."/>
            <person name="Riley R."/>
            <person name="Tritt A."/>
            <person name="Adam C."/>
            <person name="Daum C."/>
            <person name="Floudas D."/>
            <person name="Sun H."/>
            <person name="Yadav J.S."/>
            <person name="Pangilinan J."/>
            <person name="Larsson K.H."/>
            <person name="Matsuura K."/>
            <person name="Barry K."/>
            <person name="Labutti K."/>
            <person name="Kuo R."/>
            <person name="Ohm R.A."/>
            <person name="Bhattacharya S.S."/>
            <person name="Shirouzu T."/>
            <person name="Yoshinaga Y."/>
            <person name="Martin F.M."/>
            <person name="Grigoriev I.V."/>
            <person name="Hibbett D.S."/>
        </authorList>
    </citation>
    <scope>NUCLEOTIDE SEQUENCE [LARGE SCALE GENOMIC DNA]</scope>
    <source>
        <strain evidence="4 5">93-53</strain>
    </source>
</reference>
<evidence type="ECO:0000313" key="4">
    <source>
        <dbReference type="EMBL" id="KZT12546.1"/>
    </source>
</evidence>
<dbReference type="Gene3D" id="3.30.160.60">
    <property type="entry name" value="Classic Zinc Finger"/>
    <property type="match status" value="2"/>
</dbReference>
<sequence>MAHAPSLLFASISSLPSLLYPSSSEDSSTANIKTRSPKEDYQDLLESPTTNASHWPPICEPVVGIYADVNLREVATRHDLPQLAIDPAILIGDSNFAIKTEQPEVDTLADVLRSTTDCSPALVAPSAVQLGSPDFSKEAIDAIVAVLSRKREEDAAEEPNSIAQMSALSVAQPQSLILTPVVGLPQPMNAPFGEILVVPPPPPLFTAQGFVPTQHDGRVPLGEIFVPQVQATPPQPNAQTVDHGSPVLNAHLGIELDDLRQRADGFRARNPGRDIDKNWLQCFAGRLSSRGELIDDYRCYVNGCSQTNRRRDHILVHVGSHVEYRPFTCSHCGMRFLRKNECKRHESSHGGLKPYHCELCGQGRSFVRQDLLKRHMRVTHGVQSAPADRRKRLKVEEGGYWP</sequence>
<dbReference type="OrthoDB" id="8117402at2759"/>